<protein>
    <submittedName>
        <fullName evidence="2">Uncharacterized protein</fullName>
    </submittedName>
</protein>
<evidence type="ECO:0000256" key="1">
    <source>
        <dbReference type="SAM" id="MobiDB-lite"/>
    </source>
</evidence>
<organism evidence="2 3">
    <name type="scientific">Chiloscyllium punctatum</name>
    <name type="common">Brownbanded bambooshark</name>
    <name type="synonym">Hemiscyllium punctatum</name>
    <dbReference type="NCBI Taxonomy" id="137246"/>
    <lineage>
        <taxon>Eukaryota</taxon>
        <taxon>Metazoa</taxon>
        <taxon>Chordata</taxon>
        <taxon>Craniata</taxon>
        <taxon>Vertebrata</taxon>
        <taxon>Chondrichthyes</taxon>
        <taxon>Elasmobranchii</taxon>
        <taxon>Galeomorphii</taxon>
        <taxon>Galeoidea</taxon>
        <taxon>Orectolobiformes</taxon>
        <taxon>Hemiscylliidae</taxon>
        <taxon>Chiloscyllium</taxon>
    </lineage>
</organism>
<reference evidence="2 3" key="1">
    <citation type="journal article" date="2018" name="Nat. Ecol. Evol.">
        <title>Shark genomes provide insights into elasmobranch evolution and the origin of vertebrates.</title>
        <authorList>
            <person name="Hara Y"/>
            <person name="Yamaguchi K"/>
            <person name="Onimaru K"/>
            <person name="Kadota M"/>
            <person name="Koyanagi M"/>
            <person name="Keeley SD"/>
            <person name="Tatsumi K"/>
            <person name="Tanaka K"/>
            <person name="Motone F"/>
            <person name="Kageyama Y"/>
            <person name="Nozu R"/>
            <person name="Adachi N"/>
            <person name="Nishimura O"/>
            <person name="Nakagawa R"/>
            <person name="Tanegashima C"/>
            <person name="Kiyatake I"/>
            <person name="Matsumoto R"/>
            <person name="Murakumo K"/>
            <person name="Nishida K"/>
            <person name="Terakita A"/>
            <person name="Kuratani S"/>
            <person name="Sato K"/>
            <person name="Hyodo S Kuraku.S."/>
        </authorList>
    </citation>
    <scope>NUCLEOTIDE SEQUENCE [LARGE SCALE GENOMIC DNA]</scope>
</reference>
<evidence type="ECO:0000313" key="3">
    <source>
        <dbReference type="Proteomes" id="UP000287033"/>
    </source>
</evidence>
<evidence type="ECO:0000313" key="2">
    <source>
        <dbReference type="EMBL" id="GCC47832.1"/>
    </source>
</evidence>
<comment type="caution">
    <text evidence="2">The sequence shown here is derived from an EMBL/GenBank/DDBJ whole genome shotgun (WGS) entry which is preliminary data.</text>
</comment>
<sequence>QPLQDQRVDIDPADEREAPIAVGHCHDPVQVAQIDRVIEAELGTQRGLHLGRHVRIGRELAEWIARRERQHDEQDDRNPEQARDRDHQAAQDVLTHERII</sequence>
<name>A0A401TYW2_CHIPU</name>
<keyword evidence="3" id="KW-1185">Reference proteome</keyword>
<accession>A0A401TYW2</accession>
<proteinExistence type="predicted"/>
<dbReference type="AlphaFoldDB" id="A0A401TYW2"/>
<gene>
    <name evidence="2" type="ORF">chiPu_0032069</name>
</gene>
<dbReference type="EMBL" id="BEZZ01226978">
    <property type="protein sequence ID" value="GCC47832.1"/>
    <property type="molecule type" value="Genomic_DNA"/>
</dbReference>
<feature type="non-terminal residue" evidence="2">
    <location>
        <position position="1"/>
    </location>
</feature>
<feature type="region of interest" description="Disordered" evidence="1">
    <location>
        <begin position="67"/>
        <end position="100"/>
    </location>
</feature>
<dbReference type="Proteomes" id="UP000287033">
    <property type="component" value="Unassembled WGS sequence"/>
</dbReference>